<reference evidence="2 3" key="1">
    <citation type="journal article" date="2019" name="Sci. Rep.">
        <title>Orb-weaving spider Araneus ventricosus genome elucidates the spidroin gene catalogue.</title>
        <authorList>
            <person name="Kono N."/>
            <person name="Nakamura H."/>
            <person name="Ohtoshi R."/>
            <person name="Moran D.A.P."/>
            <person name="Shinohara A."/>
            <person name="Yoshida Y."/>
            <person name="Fujiwara M."/>
            <person name="Mori M."/>
            <person name="Tomita M."/>
            <person name="Arakawa K."/>
        </authorList>
    </citation>
    <scope>NUCLEOTIDE SEQUENCE [LARGE SCALE GENOMIC DNA]</scope>
</reference>
<organism evidence="2 3">
    <name type="scientific">Araneus ventricosus</name>
    <name type="common">Orbweaver spider</name>
    <name type="synonym">Epeira ventricosa</name>
    <dbReference type="NCBI Taxonomy" id="182803"/>
    <lineage>
        <taxon>Eukaryota</taxon>
        <taxon>Metazoa</taxon>
        <taxon>Ecdysozoa</taxon>
        <taxon>Arthropoda</taxon>
        <taxon>Chelicerata</taxon>
        <taxon>Arachnida</taxon>
        <taxon>Araneae</taxon>
        <taxon>Araneomorphae</taxon>
        <taxon>Entelegynae</taxon>
        <taxon>Araneoidea</taxon>
        <taxon>Araneidae</taxon>
        <taxon>Araneus</taxon>
    </lineage>
</organism>
<proteinExistence type="predicted"/>
<dbReference type="Proteomes" id="UP000499080">
    <property type="component" value="Unassembled WGS sequence"/>
</dbReference>
<evidence type="ECO:0000313" key="3">
    <source>
        <dbReference type="Proteomes" id="UP000499080"/>
    </source>
</evidence>
<dbReference type="EMBL" id="BGPR01011933">
    <property type="protein sequence ID" value="GBN53693.1"/>
    <property type="molecule type" value="Genomic_DNA"/>
</dbReference>
<keyword evidence="3" id="KW-1185">Reference proteome</keyword>
<name>A0A4Y2PS50_ARAVE</name>
<sequence length="123" mass="14061">MITKTCNRGALCHIKDMSKNKERYCQQNGTPPPHYTDMRKYRWTGVKDEEIEVTKRRQNIVKVFSSFSCVYESMTTNKSHTAKESELNPAVATINMSLVSKRIISPITSGPSDNPSHYITTHH</sequence>
<accession>A0A4Y2PS50</accession>
<evidence type="ECO:0000313" key="1">
    <source>
        <dbReference type="EMBL" id="GBN53688.1"/>
    </source>
</evidence>
<comment type="caution">
    <text evidence="2">The sequence shown here is derived from an EMBL/GenBank/DDBJ whole genome shotgun (WGS) entry which is preliminary data.</text>
</comment>
<protein>
    <submittedName>
        <fullName evidence="2">Uncharacterized protein</fullName>
    </submittedName>
</protein>
<evidence type="ECO:0000313" key="2">
    <source>
        <dbReference type="EMBL" id="GBN53693.1"/>
    </source>
</evidence>
<gene>
    <name evidence="1" type="ORF">AVEN_133174_1</name>
    <name evidence="2" type="ORF">AVEN_136763_1</name>
</gene>
<dbReference type="EMBL" id="BGPR01011932">
    <property type="protein sequence ID" value="GBN53688.1"/>
    <property type="molecule type" value="Genomic_DNA"/>
</dbReference>
<dbReference type="AlphaFoldDB" id="A0A4Y2PS50"/>